<dbReference type="InterPro" id="IPR011048">
    <property type="entry name" value="Haem_d1_sf"/>
</dbReference>
<dbReference type="EMBL" id="CP090978">
    <property type="protein sequence ID" value="UJF35455.1"/>
    <property type="molecule type" value="Genomic_DNA"/>
</dbReference>
<dbReference type="PANTHER" id="PTHR30344">
    <property type="entry name" value="6-PHOSPHOGLUCONOLACTONASE-RELATED"/>
    <property type="match status" value="1"/>
</dbReference>
<evidence type="ECO:0000313" key="2">
    <source>
        <dbReference type="EMBL" id="UJF35455.1"/>
    </source>
</evidence>
<organism evidence="2 3">
    <name type="scientific">Paenibacillus hexagrammi</name>
    <dbReference type="NCBI Taxonomy" id="2908839"/>
    <lineage>
        <taxon>Bacteria</taxon>
        <taxon>Bacillati</taxon>
        <taxon>Bacillota</taxon>
        <taxon>Bacilli</taxon>
        <taxon>Bacillales</taxon>
        <taxon>Paenibacillaceae</taxon>
        <taxon>Paenibacillus</taxon>
    </lineage>
</organism>
<reference evidence="2 3" key="1">
    <citation type="journal article" date="2024" name="Int. J. Syst. Evol. Microbiol.">
        <title>Paenibacillus hexagrammi sp. nov., a novel bacterium isolated from the gut content of Hexagrammos agrammus.</title>
        <authorList>
            <person name="Jung H.K."/>
            <person name="Kim D.G."/>
            <person name="Zin H."/>
            <person name="Park J."/>
            <person name="Jung H."/>
            <person name="Kim Y.O."/>
            <person name="Kong H.J."/>
            <person name="Kim J.W."/>
            <person name="Kim Y.S."/>
        </authorList>
    </citation>
    <scope>NUCLEOTIDE SEQUENCE [LARGE SCALE GENOMIC DNA]</scope>
    <source>
        <strain evidence="2 3">YPD9-1</strain>
    </source>
</reference>
<proteinExistence type="inferred from homology"/>
<dbReference type="PANTHER" id="PTHR30344:SF1">
    <property type="entry name" value="6-PHOSPHOGLUCONOLACTONASE"/>
    <property type="match status" value="1"/>
</dbReference>
<dbReference type="InterPro" id="IPR050282">
    <property type="entry name" value="Cycloisomerase_2"/>
</dbReference>
<dbReference type="Pfam" id="PF10282">
    <property type="entry name" value="Lactonase"/>
    <property type="match status" value="1"/>
</dbReference>
<name>A0ABY3SQR2_9BACL</name>
<evidence type="ECO:0000313" key="3">
    <source>
        <dbReference type="Proteomes" id="UP001649230"/>
    </source>
</evidence>
<keyword evidence="3" id="KW-1185">Reference proteome</keyword>
<dbReference type="InterPro" id="IPR019405">
    <property type="entry name" value="Lactonase_7-beta_prop"/>
</dbReference>
<accession>A0ABY3SQR2</accession>
<dbReference type="Proteomes" id="UP001649230">
    <property type="component" value="Chromosome"/>
</dbReference>
<sequence length="357" mass="38520">METNSRILAFIGSYADAAAPGLYACSYDTETGQLELLEQASGLQNPTFLTIDARSHKLYVLSEATDEEGKRCGAAATYEFHSETGQLTHLNTEKTVPATTCHIALDQTSQLAMVSSYHGGMVGVSPILPDGSLGVTSDIQQHEGSSLLPVQDRPRTHSVFVDRANRYVGVCDLGLDQIVMYKLDLESQRLISHGVTKVTPGSGPRHFALHRTLPYGYVINELNSTIIAFAYDEEKGQLTELQTVATLPEDYTGDNATADIHISPDGRFLYGSNRGHDSIVVFEIDSSSGKLSYVEHSSTLGGHPRNFGISPDGKFLLVANRDGNNIVTLARDGATGKLQPTGGELSVSKPVCIRFAE</sequence>
<evidence type="ECO:0000256" key="1">
    <source>
        <dbReference type="ARBA" id="ARBA00005564"/>
    </source>
</evidence>
<protein>
    <submittedName>
        <fullName evidence="2">Lactonase family protein</fullName>
    </submittedName>
</protein>
<dbReference type="SUPFAM" id="SSF51004">
    <property type="entry name" value="C-terminal (heme d1) domain of cytochrome cd1-nitrite reductase"/>
    <property type="match status" value="1"/>
</dbReference>
<dbReference type="Gene3D" id="2.130.10.10">
    <property type="entry name" value="YVTN repeat-like/Quinoprotein amine dehydrogenase"/>
    <property type="match status" value="1"/>
</dbReference>
<dbReference type="InterPro" id="IPR015943">
    <property type="entry name" value="WD40/YVTN_repeat-like_dom_sf"/>
</dbReference>
<gene>
    <name evidence="2" type="ORF">L0M14_10330</name>
</gene>
<dbReference type="RefSeq" id="WP_235122021.1">
    <property type="nucleotide sequence ID" value="NZ_CP090978.1"/>
</dbReference>
<comment type="similarity">
    <text evidence="1">Belongs to the cycloisomerase 2 family.</text>
</comment>